<dbReference type="GO" id="GO:0000155">
    <property type="term" value="F:phosphorelay sensor kinase activity"/>
    <property type="evidence" value="ECO:0007669"/>
    <property type="project" value="InterPro"/>
</dbReference>
<dbReference type="InterPro" id="IPR003661">
    <property type="entry name" value="HisK_dim/P_dom"/>
</dbReference>
<dbReference type="InterPro" id="IPR035965">
    <property type="entry name" value="PAS-like_dom_sf"/>
</dbReference>
<dbReference type="InterPro" id="IPR004358">
    <property type="entry name" value="Sig_transdc_His_kin-like_C"/>
</dbReference>
<evidence type="ECO:0000256" key="1">
    <source>
        <dbReference type="ARBA" id="ARBA00000085"/>
    </source>
</evidence>
<dbReference type="NCBIfam" id="TIGR00229">
    <property type="entry name" value="sensory_box"/>
    <property type="match status" value="2"/>
</dbReference>
<dbReference type="SMART" id="SM00448">
    <property type="entry name" value="REC"/>
    <property type="match status" value="1"/>
</dbReference>
<dbReference type="InterPro" id="IPR005467">
    <property type="entry name" value="His_kinase_dom"/>
</dbReference>
<dbReference type="Pfam" id="PF02518">
    <property type="entry name" value="HATPase_c"/>
    <property type="match status" value="1"/>
</dbReference>
<dbReference type="Pfam" id="PF00989">
    <property type="entry name" value="PAS"/>
    <property type="match status" value="1"/>
</dbReference>
<dbReference type="AlphaFoldDB" id="A0A7W5B9X0"/>
<dbReference type="SUPFAM" id="SSF47384">
    <property type="entry name" value="Homodimeric domain of signal transducing histidine kinase"/>
    <property type="match status" value="1"/>
</dbReference>
<dbReference type="EMBL" id="JACHXD010000005">
    <property type="protein sequence ID" value="MBB3119118.1"/>
    <property type="molecule type" value="Genomic_DNA"/>
</dbReference>
<feature type="domain" description="Histidine kinase" evidence="7">
    <location>
        <begin position="372"/>
        <end position="603"/>
    </location>
</feature>
<keyword evidence="4" id="KW-0808">Transferase</keyword>
<dbReference type="Gene3D" id="3.30.565.10">
    <property type="entry name" value="Histidine kinase-like ATPase, C-terminal domain"/>
    <property type="match status" value="1"/>
</dbReference>
<dbReference type="Proteomes" id="UP000541535">
    <property type="component" value="Unassembled WGS sequence"/>
</dbReference>
<proteinExistence type="predicted"/>
<name>A0A7W5B9X0_9BURK</name>
<dbReference type="RefSeq" id="WP_183440975.1">
    <property type="nucleotide sequence ID" value="NZ_JACHXD010000005.1"/>
</dbReference>
<evidence type="ECO:0000256" key="5">
    <source>
        <dbReference type="ARBA" id="ARBA00022777"/>
    </source>
</evidence>
<protein>
    <recommendedName>
        <fullName evidence="2">histidine kinase</fullName>
        <ecNumber evidence="2">2.7.13.3</ecNumber>
    </recommendedName>
</protein>
<evidence type="ECO:0000256" key="3">
    <source>
        <dbReference type="ARBA" id="ARBA00022553"/>
    </source>
</evidence>
<dbReference type="SMART" id="SM00387">
    <property type="entry name" value="HATPase_c"/>
    <property type="match status" value="1"/>
</dbReference>
<dbReference type="PANTHER" id="PTHR43047">
    <property type="entry name" value="TWO-COMPONENT HISTIDINE PROTEIN KINASE"/>
    <property type="match status" value="1"/>
</dbReference>
<dbReference type="GO" id="GO:0009927">
    <property type="term" value="F:histidine phosphotransfer kinase activity"/>
    <property type="evidence" value="ECO:0007669"/>
    <property type="project" value="TreeGrafter"/>
</dbReference>
<evidence type="ECO:0000259" key="9">
    <source>
        <dbReference type="PROSITE" id="PS50112"/>
    </source>
</evidence>
<keyword evidence="11" id="KW-1185">Reference proteome</keyword>
<sequence>MSQSLISPPSSLAAAEAPLSVPVLLVDDRPENLLAMEALLQGLPYALDVTCAGSGNEALAISLKRDFAVVLLDVQMPDMDGLETATLLRANPKTRHLPIIFVTAGLHDELRQFKGYETGAIDFLIKPIEPVVLRSKVAVLCELYAKCRELEEHKASLEARVAERTRSLSALAAQLSEEVQARRLSEQALRDSEARLRMVIDSACEAFIAFSAAGILIEWNQRAEELVGWPRSDALGQQVLDFLNPPAGAAPETEDDPCAQLDGAAAPVPDLAQLLPGEPGAASRVQELCMWRRDGSHFAVELSVWPIPDSEPPLYGCLLRDITVRREQEEAHLRTSASLQETVAARTAQLRQAMDQLVDTERMAALGGIVAAVAHDLNTPVGNLVLLASALRERIAALATEALEGHLTRSRLCEAVADCKEGSGLLIRSAERAQELIESFKNVAVDQTSQKRRQFDLAGCVHDIAATLGRMTRMANVKVELKIPPGIALDSYPGHLEQVFNNLIVNSIVHGFDGRSEGTITIAACVEGEHVRIDYRDDGVGIAPELQQKVFEAFYSTKFGKGGSGLGLFIVRRLLCNVLKGEVKLDSTPGAGVHFAIKLPLKVPA</sequence>
<feature type="domain" description="PAS" evidence="9">
    <location>
        <begin position="192"/>
        <end position="245"/>
    </location>
</feature>
<dbReference type="Gene3D" id="3.30.450.20">
    <property type="entry name" value="PAS domain"/>
    <property type="match status" value="1"/>
</dbReference>
<evidence type="ECO:0000256" key="4">
    <source>
        <dbReference type="ARBA" id="ARBA00022679"/>
    </source>
</evidence>
<dbReference type="CDD" id="cd00130">
    <property type="entry name" value="PAS"/>
    <property type="match status" value="1"/>
</dbReference>
<dbReference type="CDD" id="cd00082">
    <property type="entry name" value="HisKA"/>
    <property type="match status" value="1"/>
</dbReference>
<evidence type="ECO:0000259" key="7">
    <source>
        <dbReference type="PROSITE" id="PS50109"/>
    </source>
</evidence>
<dbReference type="Gene3D" id="3.40.50.2300">
    <property type="match status" value="1"/>
</dbReference>
<feature type="domain" description="Response regulatory" evidence="8">
    <location>
        <begin position="22"/>
        <end position="141"/>
    </location>
</feature>
<evidence type="ECO:0000259" key="8">
    <source>
        <dbReference type="PROSITE" id="PS50110"/>
    </source>
</evidence>
<dbReference type="InterPro" id="IPR036890">
    <property type="entry name" value="HATPase_C_sf"/>
</dbReference>
<dbReference type="SUPFAM" id="SSF52172">
    <property type="entry name" value="CheY-like"/>
    <property type="match status" value="1"/>
</dbReference>
<keyword evidence="3 6" id="KW-0597">Phosphoprotein</keyword>
<dbReference type="GO" id="GO:0005886">
    <property type="term" value="C:plasma membrane"/>
    <property type="evidence" value="ECO:0007669"/>
    <property type="project" value="TreeGrafter"/>
</dbReference>
<dbReference type="SUPFAM" id="SSF55874">
    <property type="entry name" value="ATPase domain of HSP90 chaperone/DNA topoisomerase II/histidine kinase"/>
    <property type="match status" value="1"/>
</dbReference>
<dbReference type="InterPro" id="IPR036097">
    <property type="entry name" value="HisK_dim/P_sf"/>
</dbReference>
<dbReference type="PROSITE" id="PS50110">
    <property type="entry name" value="RESPONSE_REGULATORY"/>
    <property type="match status" value="1"/>
</dbReference>
<dbReference type="InterPro" id="IPR000014">
    <property type="entry name" value="PAS"/>
</dbReference>
<dbReference type="InterPro" id="IPR003594">
    <property type="entry name" value="HATPase_dom"/>
</dbReference>
<dbReference type="GO" id="GO:0003677">
    <property type="term" value="F:DNA binding"/>
    <property type="evidence" value="ECO:0007669"/>
    <property type="project" value="UniProtKB-KW"/>
</dbReference>
<accession>A0A7W5B9X0</accession>
<dbReference type="InterPro" id="IPR011006">
    <property type="entry name" value="CheY-like_superfamily"/>
</dbReference>
<keyword evidence="5 10" id="KW-0418">Kinase</keyword>
<dbReference type="PANTHER" id="PTHR43047:SF72">
    <property type="entry name" value="OSMOSENSING HISTIDINE PROTEIN KINASE SLN1"/>
    <property type="match status" value="1"/>
</dbReference>
<evidence type="ECO:0000313" key="11">
    <source>
        <dbReference type="Proteomes" id="UP000541535"/>
    </source>
</evidence>
<comment type="caution">
    <text evidence="10">The sequence shown here is derived from an EMBL/GenBank/DDBJ whole genome shotgun (WGS) entry which is preliminary data.</text>
</comment>
<dbReference type="Gene3D" id="1.10.287.130">
    <property type="match status" value="1"/>
</dbReference>
<dbReference type="PRINTS" id="PR00344">
    <property type="entry name" value="BCTRLSENSOR"/>
</dbReference>
<dbReference type="InterPro" id="IPR013767">
    <property type="entry name" value="PAS_fold"/>
</dbReference>
<gene>
    <name evidence="10" type="ORF">FHS03_002169</name>
</gene>
<dbReference type="InterPro" id="IPR001789">
    <property type="entry name" value="Sig_transdc_resp-reg_receiver"/>
</dbReference>
<dbReference type="PROSITE" id="PS50109">
    <property type="entry name" value="HIS_KIN"/>
    <property type="match status" value="1"/>
</dbReference>
<evidence type="ECO:0000256" key="2">
    <source>
        <dbReference type="ARBA" id="ARBA00012438"/>
    </source>
</evidence>
<dbReference type="SMART" id="SM00091">
    <property type="entry name" value="PAS"/>
    <property type="match status" value="1"/>
</dbReference>
<dbReference type="SUPFAM" id="SSF55785">
    <property type="entry name" value="PYP-like sensor domain (PAS domain)"/>
    <property type="match status" value="1"/>
</dbReference>
<organism evidence="10 11">
    <name type="scientific">Pseudoduganella violacea</name>
    <dbReference type="NCBI Taxonomy" id="1715466"/>
    <lineage>
        <taxon>Bacteria</taxon>
        <taxon>Pseudomonadati</taxon>
        <taxon>Pseudomonadota</taxon>
        <taxon>Betaproteobacteria</taxon>
        <taxon>Burkholderiales</taxon>
        <taxon>Oxalobacteraceae</taxon>
        <taxon>Telluria group</taxon>
        <taxon>Pseudoduganella</taxon>
    </lineage>
</organism>
<evidence type="ECO:0000256" key="6">
    <source>
        <dbReference type="PROSITE-ProRule" id="PRU00169"/>
    </source>
</evidence>
<feature type="modified residue" description="4-aspartylphosphate" evidence="6">
    <location>
        <position position="73"/>
    </location>
</feature>
<comment type="catalytic activity">
    <reaction evidence="1">
        <text>ATP + protein L-histidine = ADP + protein N-phospho-L-histidine.</text>
        <dbReference type="EC" id="2.7.13.3"/>
    </reaction>
</comment>
<dbReference type="GO" id="GO:0006355">
    <property type="term" value="P:regulation of DNA-templated transcription"/>
    <property type="evidence" value="ECO:0007669"/>
    <property type="project" value="InterPro"/>
</dbReference>
<reference evidence="10 11" key="1">
    <citation type="submission" date="2020-08" db="EMBL/GenBank/DDBJ databases">
        <title>Genomic Encyclopedia of Type Strains, Phase III (KMG-III): the genomes of soil and plant-associated and newly described type strains.</title>
        <authorList>
            <person name="Whitman W."/>
        </authorList>
    </citation>
    <scope>NUCLEOTIDE SEQUENCE [LARGE SCALE GENOMIC DNA]</scope>
    <source>
        <strain evidence="10 11">CECT 8897</strain>
    </source>
</reference>
<dbReference type="Pfam" id="PF00072">
    <property type="entry name" value="Response_reg"/>
    <property type="match status" value="1"/>
</dbReference>
<keyword evidence="10" id="KW-0238">DNA-binding</keyword>
<dbReference type="PROSITE" id="PS50112">
    <property type="entry name" value="PAS"/>
    <property type="match status" value="1"/>
</dbReference>
<dbReference type="EC" id="2.7.13.3" evidence="2"/>
<evidence type="ECO:0000313" key="10">
    <source>
        <dbReference type="EMBL" id="MBB3119118.1"/>
    </source>
</evidence>